<feature type="coiled-coil region" evidence="5">
    <location>
        <begin position="140"/>
        <end position="230"/>
    </location>
</feature>
<evidence type="ECO:0000256" key="1">
    <source>
        <dbReference type="ARBA" id="ARBA00011063"/>
    </source>
</evidence>
<dbReference type="CDD" id="cd16344">
    <property type="entry name" value="LMWPAP"/>
    <property type="match status" value="1"/>
</dbReference>
<comment type="caution">
    <text evidence="7">The sequence shown here is derived from an EMBL/GenBank/DDBJ whole genome shotgun (WGS) entry which is preliminary data.</text>
</comment>
<comment type="similarity">
    <text evidence="1">Belongs to the low molecular weight phosphotyrosine protein phosphatase family.</text>
</comment>
<dbReference type="PANTHER" id="PTHR11717:SF31">
    <property type="entry name" value="LOW MOLECULAR WEIGHT PROTEIN-TYROSINE-PHOSPHATASE ETP-RELATED"/>
    <property type="match status" value="1"/>
</dbReference>
<keyword evidence="8" id="KW-1185">Reference proteome</keyword>
<dbReference type="PANTHER" id="PTHR11717">
    <property type="entry name" value="LOW MOLECULAR WEIGHT PROTEIN TYROSINE PHOSPHATASE"/>
    <property type="match status" value="1"/>
</dbReference>
<sequence length="231" mass="27018">MMNILFVCTGNTCRSSMAEAMLRDMIENEKEIHLNIYSRGVSAIDGHKASKQAIRVMKDDGIDISRHRSRLLTKKDIENADLVLTMTTNHKGMVLNLYPDAKDKLYTLKEFAHKDVNVDDILDEINSLYIKINEKREYLMENRKGEIQKLRKRRREILKELEEIDEELENWEQDIEGELEEDKAKIIRLQKKIPSLDIKDPFGQPTEVYRDSADEIKEALKRVVEGLKEDK</sequence>
<keyword evidence="2" id="KW-0378">Hydrolase</keyword>
<dbReference type="Pfam" id="PF01451">
    <property type="entry name" value="LMWPc"/>
    <property type="match status" value="1"/>
</dbReference>
<evidence type="ECO:0000259" key="6">
    <source>
        <dbReference type="SMART" id="SM00226"/>
    </source>
</evidence>
<dbReference type="InterPro" id="IPR017867">
    <property type="entry name" value="Tyr_phospatase_low_mol_wt"/>
</dbReference>
<feature type="domain" description="Phosphotyrosine protein phosphatase I" evidence="6">
    <location>
        <begin position="2"/>
        <end position="135"/>
    </location>
</feature>
<dbReference type="Gene3D" id="3.40.50.2300">
    <property type="match status" value="1"/>
</dbReference>
<keyword evidence="5" id="KW-0175">Coiled coil</keyword>
<dbReference type="PRINTS" id="PR00719">
    <property type="entry name" value="LMWPTPASE"/>
</dbReference>
<organism evidence="7 8">
    <name type="scientific">Anaeromonas frigoriresistens</name>
    <dbReference type="NCBI Taxonomy" id="2683708"/>
    <lineage>
        <taxon>Bacteria</taxon>
        <taxon>Bacillati</taxon>
        <taxon>Bacillota</taxon>
        <taxon>Tissierellia</taxon>
        <taxon>Tissierellales</taxon>
        <taxon>Thermohalobacteraceae</taxon>
        <taxon>Anaeromonas</taxon>
    </lineage>
</organism>
<name>A0A942V1M2_9FIRM</name>
<dbReference type="InterPro" id="IPR036196">
    <property type="entry name" value="Ptyr_pPase_sf"/>
</dbReference>
<dbReference type="GO" id="GO:0004725">
    <property type="term" value="F:protein tyrosine phosphatase activity"/>
    <property type="evidence" value="ECO:0007669"/>
    <property type="project" value="InterPro"/>
</dbReference>
<evidence type="ECO:0000256" key="5">
    <source>
        <dbReference type="SAM" id="Coils"/>
    </source>
</evidence>
<dbReference type="Proteomes" id="UP000724672">
    <property type="component" value="Unassembled WGS sequence"/>
</dbReference>
<dbReference type="AlphaFoldDB" id="A0A942V1M2"/>
<protein>
    <submittedName>
        <fullName evidence="7">Low molecular weight protein arginine phosphatase</fullName>
    </submittedName>
</protein>
<evidence type="ECO:0000256" key="4">
    <source>
        <dbReference type="PIRSR" id="PIRSR617867-1"/>
    </source>
</evidence>
<evidence type="ECO:0000313" key="7">
    <source>
        <dbReference type="EMBL" id="MBS4538337.1"/>
    </source>
</evidence>
<feature type="active site" description="Proton donor" evidence="4">
    <location>
        <position position="120"/>
    </location>
</feature>
<dbReference type="EMBL" id="WSFT01000031">
    <property type="protein sequence ID" value="MBS4538337.1"/>
    <property type="molecule type" value="Genomic_DNA"/>
</dbReference>
<dbReference type="SUPFAM" id="SSF52788">
    <property type="entry name" value="Phosphotyrosine protein phosphatases I"/>
    <property type="match status" value="1"/>
</dbReference>
<proteinExistence type="inferred from homology"/>
<evidence type="ECO:0000256" key="3">
    <source>
        <dbReference type="ARBA" id="ARBA00022912"/>
    </source>
</evidence>
<dbReference type="SMART" id="SM00226">
    <property type="entry name" value="LMWPc"/>
    <property type="match status" value="1"/>
</dbReference>
<keyword evidence="3" id="KW-0904">Protein phosphatase</keyword>
<feature type="active site" description="Nucleophile" evidence="4">
    <location>
        <position position="8"/>
    </location>
</feature>
<gene>
    <name evidence="7" type="ORF">GOQ27_07665</name>
</gene>
<dbReference type="InterPro" id="IPR050438">
    <property type="entry name" value="LMW_PTPase"/>
</dbReference>
<dbReference type="RefSeq" id="WP_203366262.1">
    <property type="nucleotide sequence ID" value="NZ_WSFT01000031.1"/>
</dbReference>
<evidence type="ECO:0000256" key="2">
    <source>
        <dbReference type="ARBA" id="ARBA00022801"/>
    </source>
</evidence>
<reference evidence="7" key="1">
    <citation type="submission" date="2019-12" db="EMBL/GenBank/DDBJ databases">
        <title>Clostridiaceae gen. nov. sp. nov., isolated from sediment in Xinjiang, China.</title>
        <authorList>
            <person name="Zhang R."/>
        </authorList>
    </citation>
    <scope>NUCLEOTIDE SEQUENCE</scope>
    <source>
        <strain evidence="7">D2Q-11</strain>
    </source>
</reference>
<dbReference type="InterPro" id="IPR023485">
    <property type="entry name" value="Ptyr_pPase"/>
</dbReference>
<feature type="active site" evidence="4">
    <location>
        <position position="14"/>
    </location>
</feature>
<evidence type="ECO:0000313" key="8">
    <source>
        <dbReference type="Proteomes" id="UP000724672"/>
    </source>
</evidence>
<accession>A0A942V1M2</accession>